<evidence type="ECO:0000313" key="5">
    <source>
        <dbReference type="EMBL" id="ODV88939.1"/>
    </source>
</evidence>
<feature type="region of interest" description="Disordered" evidence="3">
    <location>
        <begin position="145"/>
        <end position="192"/>
    </location>
</feature>
<name>A0A1E4TB27_9ASCO</name>
<evidence type="ECO:0000256" key="2">
    <source>
        <dbReference type="PROSITE-ProRule" id="PRU00176"/>
    </source>
</evidence>
<dbReference type="GO" id="GO:0000346">
    <property type="term" value="C:transcription export complex"/>
    <property type="evidence" value="ECO:0007669"/>
    <property type="project" value="EnsemblFungi"/>
</dbReference>
<protein>
    <recommendedName>
        <fullName evidence="4">RRM domain-containing protein</fullName>
    </recommendedName>
</protein>
<dbReference type="SUPFAM" id="SSF54928">
    <property type="entry name" value="RNA-binding domain, RBD"/>
    <property type="match status" value="1"/>
</dbReference>
<dbReference type="GO" id="GO:0006283">
    <property type="term" value="P:transcription-coupled nucleotide-excision repair"/>
    <property type="evidence" value="ECO:0007669"/>
    <property type="project" value="EnsemblFungi"/>
</dbReference>
<reference evidence="6" key="1">
    <citation type="submission" date="2016-02" db="EMBL/GenBank/DDBJ databases">
        <title>Comparative genomics of biotechnologically important yeasts.</title>
        <authorList>
            <consortium name="DOE Joint Genome Institute"/>
            <person name="Riley R."/>
            <person name="Haridas S."/>
            <person name="Wolfe K.H."/>
            <person name="Lopes M.R."/>
            <person name="Hittinger C.T."/>
            <person name="Goker M."/>
            <person name="Salamov A."/>
            <person name="Wisecaver J."/>
            <person name="Long T.M."/>
            <person name="Aerts A.L."/>
            <person name="Barry K."/>
            <person name="Choi C."/>
            <person name="Clum A."/>
            <person name="Coughlan A.Y."/>
            <person name="Deshpande S."/>
            <person name="Douglass A.P."/>
            <person name="Hanson S.J."/>
            <person name="Klenk H.-P."/>
            <person name="Labutti K."/>
            <person name="Lapidus A."/>
            <person name="Lindquist E."/>
            <person name="Lipzen A."/>
            <person name="Meier-Kolthoff J.P."/>
            <person name="Ohm R.A."/>
            <person name="Otillar R.P."/>
            <person name="Pangilinan J."/>
            <person name="Peng Y."/>
            <person name="Rokas A."/>
            <person name="Rosa C.A."/>
            <person name="Scheuner C."/>
            <person name="Sibirny A.A."/>
            <person name="Slot J.C."/>
            <person name="Stielow J.B."/>
            <person name="Sun H."/>
            <person name="Kurtzman C.P."/>
            <person name="Blackwell M."/>
            <person name="Jeffries T.W."/>
            <person name="Grigoriev I.V."/>
        </authorList>
    </citation>
    <scope>NUCLEOTIDE SEQUENCE [LARGE SCALE GENOMIC DNA]</scope>
    <source>
        <strain evidence="6">NRRL Y-17796</strain>
    </source>
</reference>
<sequence>MSVNLDKSLDEILANKPRGARRPIHRRKSGGAVAAVGKVGKKSSAKKPENKKAEAKNLVQQQPTAKVVISGLEYFSSEVGSIRKATLIYNEQGKSTGVCTVEFNKMGDGNKAFEKFNGTKVDGGKRKMKVELIFDPTKKELADRIAAPASAPAKAAPKKTAKKTARKAKPAAASKKAGRPSRKTADQLDAEMDDYFGKSEAAPAVAAGSDIPM</sequence>
<dbReference type="Gene3D" id="3.30.70.330">
    <property type="match status" value="1"/>
</dbReference>
<dbReference type="InterPro" id="IPR051229">
    <property type="entry name" value="ALYREF_mRNA_export"/>
</dbReference>
<dbReference type="PANTHER" id="PTHR19965">
    <property type="entry name" value="RNA AND EXPORT FACTOR BINDING PROTEIN"/>
    <property type="match status" value="1"/>
</dbReference>
<feature type="domain" description="RRM" evidence="4">
    <location>
        <begin position="73"/>
        <end position="135"/>
    </location>
</feature>
<feature type="compositionally biased region" description="Basic residues" evidence="3">
    <location>
        <begin position="18"/>
        <end position="29"/>
    </location>
</feature>
<feature type="compositionally biased region" description="Low complexity" evidence="3">
    <location>
        <begin position="146"/>
        <end position="155"/>
    </location>
</feature>
<dbReference type="PANTHER" id="PTHR19965:SF35">
    <property type="entry name" value="RNA ANNEALING PROTEIN YRA1"/>
    <property type="match status" value="1"/>
</dbReference>
<keyword evidence="1 2" id="KW-0694">RNA-binding</keyword>
<feature type="compositionally biased region" description="Basic residues" evidence="3">
    <location>
        <begin position="156"/>
        <end position="169"/>
    </location>
</feature>
<dbReference type="GO" id="GO:1990119">
    <property type="term" value="F:RNA helicase inhibitor activity"/>
    <property type="evidence" value="ECO:0007669"/>
    <property type="project" value="EnsemblFungi"/>
</dbReference>
<organism evidence="5 6">
    <name type="scientific">Tortispora caseinolytica NRRL Y-17796</name>
    <dbReference type="NCBI Taxonomy" id="767744"/>
    <lineage>
        <taxon>Eukaryota</taxon>
        <taxon>Fungi</taxon>
        <taxon>Dikarya</taxon>
        <taxon>Ascomycota</taxon>
        <taxon>Saccharomycotina</taxon>
        <taxon>Trigonopsidomycetes</taxon>
        <taxon>Trigonopsidales</taxon>
        <taxon>Trigonopsidaceae</taxon>
        <taxon>Tortispora</taxon>
    </lineage>
</organism>
<feature type="region of interest" description="Disordered" evidence="3">
    <location>
        <begin position="1"/>
        <end position="60"/>
    </location>
</feature>
<dbReference type="Proteomes" id="UP000095023">
    <property type="component" value="Unassembled WGS sequence"/>
</dbReference>
<dbReference type="InterPro" id="IPR035979">
    <property type="entry name" value="RBD_domain_sf"/>
</dbReference>
<evidence type="ECO:0000313" key="6">
    <source>
        <dbReference type="Proteomes" id="UP000095023"/>
    </source>
</evidence>
<proteinExistence type="predicted"/>
<dbReference type="InterPro" id="IPR000504">
    <property type="entry name" value="RRM_dom"/>
</dbReference>
<dbReference type="PROSITE" id="PS50102">
    <property type="entry name" value="RRM"/>
    <property type="match status" value="1"/>
</dbReference>
<dbReference type="AlphaFoldDB" id="A0A1E4TB27"/>
<dbReference type="EMBL" id="KV453843">
    <property type="protein sequence ID" value="ODV88939.1"/>
    <property type="molecule type" value="Genomic_DNA"/>
</dbReference>
<feature type="compositionally biased region" description="Basic and acidic residues" evidence="3">
    <location>
        <begin position="46"/>
        <end position="55"/>
    </location>
</feature>
<dbReference type="Pfam" id="PF00076">
    <property type="entry name" value="RRM_1"/>
    <property type="match status" value="1"/>
</dbReference>
<dbReference type="SMART" id="SM00360">
    <property type="entry name" value="RRM"/>
    <property type="match status" value="1"/>
</dbReference>
<dbReference type="InterPro" id="IPR012677">
    <property type="entry name" value="Nucleotide-bd_a/b_plait_sf"/>
</dbReference>
<evidence type="ECO:0000259" key="4">
    <source>
        <dbReference type="PROSITE" id="PS50102"/>
    </source>
</evidence>
<evidence type="ECO:0000256" key="1">
    <source>
        <dbReference type="ARBA" id="ARBA00022884"/>
    </source>
</evidence>
<gene>
    <name evidence="5" type="ORF">CANCADRAFT_3580</name>
</gene>
<keyword evidence="6" id="KW-1185">Reference proteome</keyword>
<evidence type="ECO:0000256" key="3">
    <source>
        <dbReference type="SAM" id="MobiDB-lite"/>
    </source>
</evidence>
<dbReference type="GO" id="GO:0071667">
    <property type="term" value="F:DNA/RNA hybrid binding"/>
    <property type="evidence" value="ECO:0007669"/>
    <property type="project" value="EnsemblFungi"/>
</dbReference>
<dbReference type="GO" id="GO:0003729">
    <property type="term" value="F:mRNA binding"/>
    <property type="evidence" value="ECO:0007669"/>
    <property type="project" value="TreeGrafter"/>
</dbReference>
<accession>A0A1E4TB27</accession>
<dbReference type="OrthoDB" id="346839at2759"/>
<dbReference type="GO" id="GO:0006406">
    <property type="term" value="P:mRNA export from nucleus"/>
    <property type="evidence" value="ECO:0007669"/>
    <property type="project" value="EnsemblFungi"/>
</dbReference>